<evidence type="ECO:0000256" key="8">
    <source>
        <dbReference type="PROSITE-ProRule" id="PRU00196"/>
    </source>
</evidence>
<dbReference type="AlphaFoldDB" id="A0A8S4AUL2"/>
<dbReference type="InterPro" id="IPR003599">
    <property type="entry name" value="Ig_sub"/>
</dbReference>
<protein>
    <submittedName>
        <fullName evidence="13">(Atlantic silverside) hypothetical protein</fullName>
    </submittedName>
</protein>
<dbReference type="SMART" id="SM00409">
    <property type="entry name" value="IG"/>
    <property type="match status" value="2"/>
</dbReference>
<proteinExistence type="predicted"/>
<dbReference type="PANTHER" id="PTHR48071">
    <property type="entry name" value="SRCR DOMAIN-CONTAINING PROTEIN"/>
    <property type="match status" value="1"/>
</dbReference>
<dbReference type="OrthoDB" id="536948at2759"/>
<feature type="disulfide bond" evidence="8">
    <location>
        <begin position="29"/>
        <end position="93"/>
    </location>
</feature>
<dbReference type="PROSITE" id="PS50287">
    <property type="entry name" value="SRCR_2"/>
    <property type="match status" value="1"/>
</dbReference>
<feature type="non-terminal residue" evidence="13">
    <location>
        <position position="1"/>
    </location>
</feature>
<keyword evidence="10" id="KW-0472">Membrane</keyword>
<dbReference type="GO" id="GO:0005615">
    <property type="term" value="C:extracellular space"/>
    <property type="evidence" value="ECO:0007669"/>
    <property type="project" value="TreeGrafter"/>
</dbReference>
<dbReference type="Gene3D" id="3.10.250.10">
    <property type="entry name" value="SRCR-like domain"/>
    <property type="match status" value="1"/>
</dbReference>
<evidence type="ECO:0000313" key="13">
    <source>
        <dbReference type="EMBL" id="CAG5898659.1"/>
    </source>
</evidence>
<evidence type="ECO:0000313" key="14">
    <source>
        <dbReference type="Proteomes" id="UP000677803"/>
    </source>
</evidence>
<feature type="disulfide bond" evidence="8">
    <location>
        <begin position="73"/>
        <end position="83"/>
    </location>
</feature>
<dbReference type="GO" id="GO:0004252">
    <property type="term" value="F:serine-type endopeptidase activity"/>
    <property type="evidence" value="ECO:0007669"/>
    <property type="project" value="TreeGrafter"/>
</dbReference>
<dbReference type="EMBL" id="CAJRST010008890">
    <property type="protein sequence ID" value="CAG5898659.1"/>
    <property type="molecule type" value="Genomic_DNA"/>
</dbReference>
<keyword evidence="5 8" id="KW-1015">Disulfide bond</keyword>
<evidence type="ECO:0000256" key="1">
    <source>
        <dbReference type="ARBA" id="ARBA00004613"/>
    </source>
</evidence>
<dbReference type="InterPro" id="IPR013151">
    <property type="entry name" value="Immunoglobulin_dom"/>
</dbReference>
<name>A0A8S4AUL2_9TELE</name>
<evidence type="ECO:0000256" key="10">
    <source>
        <dbReference type="SAM" id="Phobius"/>
    </source>
</evidence>
<keyword evidence="2" id="KW-0964">Secreted</keyword>
<comment type="subcellular location">
    <subcellularLocation>
        <location evidence="1">Secreted</location>
    </subcellularLocation>
</comment>
<feature type="compositionally biased region" description="Basic residues" evidence="9">
    <location>
        <begin position="424"/>
        <end position="435"/>
    </location>
</feature>
<evidence type="ECO:0000256" key="2">
    <source>
        <dbReference type="ARBA" id="ARBA00022525"/>
    </source>
</evidence>
<feature type="transmembrane region" description="Helical" evidence="10">
    <location>
        <begin position="313"/>
        <end position="338"/>
    </location>
</feature>
<dbReference type="PRINTS" id="PR00258">
    <property type="entry name" value="SPERACTRCPTR"/>
</dbReference>
<dbReference type="GO" id="GO:0005886">
    <property type="term" value="C:plasma membrane"/>
    <property type="evidence" value="ECO:0007669"/>
    <property type="project" value="TreeGrafter"/>
</dbReference>
<feature type="domain" description="Ig-like" evidence="12">
    <location>
        <begin position="86"/>
        <end position="179"/>
    </location>
</feature>
<evidence type="ECO:0000259" key="11">
    <source>
        <dbReference type="PROSITE" id="PS50287"/>
    </source>
</evidence>
<gene>
    <name evidence="13" type="ORF">MMEN_LOCUS9180</name>
</gene>
<feature type="domain" description="Ig-like" evidence="12">
    <location>
        <begin position="208"/>
        <end position="306"/>
    </location>
</feature>
<reference evidence="13" key="1">
    <citation type="submission" date="2021-05" db="EMBL/GenBank/DDBJ databases">
        <authorList>
            <person name="Tigano A."/>
        </authorList>
    </citation>
    <scope>NUCLEOTIDE SEQUENCE</scope>
</reference>
<keyword evidence="14" id="KW-1185">Reference proteome</keyword>
<feature type="disulfide bond" evidence="8">
    <location>
        <begin position="42"/>
        <end position="103"/>
    </location>
</feature>
<feature type="region of interest" description="Disordered" evidence="9">
    <location>
        <begin position="414"/>
        <end position="462"/>
    </location>
</feature>
<keyword evidence="3" id="KW-0732">Signal</keyword>
<dbReference type="InterPro" id="IPR036772">
    <property type="entry name" value="SRCR-like_dom_sf"/>
</dbReference>
<feature type="domain" description="SRCR" evidence="11">
    <location>
        <begin position="3"/>
        <end position="104"/>
    </location>
</feature>
<dbReference type="InterPro" id="IPR001190">
    <property type="entry name" value="SRCR"/>
</dbReference>
<keyword evidence="6" id="KW-0325">Glycoprotein</keyword>
<evidence type="ECO:0000256" key="3">
    <source>
        <dbReference type="ARBA" id="ARBA00022729"/>
    </source>
</evidence>
<dbReference type="SMART" id="SM00202">
    <property type="entry name" value="SR"/>
    <property type="match status" value="1"/>
</dbReference>
<evidence type="ECO:0000256" key="6">
    <source>
        <dbReference type="ARBA" id="ARBA00023180"/>
    </source>
</evidence>
<keyword evidence="10" id="KW-0812">Transmembrane</keyword>
<accession>A0A8S4AUL2</accession>
<evidence type="ECO:0000256" key="5">
    <source>
        <dbReference type="ARBA" id="ARBA00023157"/>
    </source>
</evidence>
<evidence type="ECO:0000256" key="7">
    <source>
        <dbReference type="ARBA" id="ARBA00023319"/>
    </source>
</evidence>
<dbReference type="SUPFAM" id="SSF56487">
    <property type="entry name" value="SRCR-like"/>
    <property type="match status" value="1"/>
</dbReference>
<dbReference type="Pfam" id="PF00530">
    <property type="entry name" value="SRCR"/>
    <property type="match status" value="1"/>
</dbReference>
<dbReference type="InterPro" id="IPR007110">
    <property type="entry name" value="Ig-like_dom"/>
</dbReference>
<evidence type="ECO:0000256" key="9">
    <source>
        <dbReference type="SAM" id="MobiDB-lite"/>
    </source>
</evidence>
<dbReference type="InterPro" id="IPR013783">
    <property type="entry name" value="Ig-like_fold"/>
</dbReference>
<organism evidence="13 14">
    <name type="scientific">Menidia menidia</name>
    <name type="common">Atlantic silverside</name>
    <dbReference type="NCBI Taxonomy" id="238744"/>
    <lineage>
        <taxon>Eukaryota</taxon>
        <taxon>Metazoa</taxon>
        <taxon>Chordata</taxon>
        <taxon>Craniata</taxon>
        <taxon>Vertebrata</taxon>
        <taxon>Euteleostomi</taxon>
        <taxon>Actinopterygii</taxon>
        <taxon>Neopterygii</taxon>
        <taxon>Teleostei</taxon>
        <taxon>Neoteleostei</taxon>
        <taxon>Acanthomorphata</taxon>
        <taxon>Ovalentaria</taxon>
        <taxon>Atherinomorphae</taxon>
        <taxon>Atheriniformes</taxon>
        <taxon>Atherinopsidae</taxon>
        <taxon>Menidiinae</taxon>
        <taxon>Menidia</taxon>
    </lineage>
</organism>
<comment type="caution">
    <text evidence="13">The sequence shown here is derived from an EMBL/GenBank/DDBJ whole genome shotgun (WGS) entry which is preliminary data.</text>
</comment>
<keyword evidence="7" id="KW-0393">Immunoglobulin domain</keyword>
<dbReference type="Proteomes" id="UP000677803">
    <property type="component" value="Unassembled WGS sequence"/>
</dbReference>
<dbReference type="PROSITE" id="PS50835">
    <property type="entry name" value="IG_LIKE"/>
    <property type="match status" value="2"/>
</dbReference>
<dbReference type="Pfam" id="PF00047">
    <property type="entry name" value="ig"/>
    <property type="match status" value="1"/>
</dbReference>
<dbReference type="PANTHER" id="PTHR48071:SF15">
    <property type="entry name" value="SRCR DOMAIN-CONTAINING PROTEIN"/>
    <property type="match status" value="1"/>
</dbReference>
<keyword evidence="10" id="KW-1133">Transmembrane helix</keyword>
<evidence type="ECO:0000256" key="4">
    <source>
        <dbReference type="ARBA" id="ARBA00022737"/>
    </source>
</evidence>
<dbReference type="FunFam" id="3.10.250.10:FF:000006">
    <property type="entry name" value="neurotrypsin isoform X2"/>
    <property type="match status" value="1"/>
</dbReference>
<evidence type="ECO:0000259" key="12">
    <source>
        <dbReference type="PROSITE" id="PS50835"/>
    </source>
</evidence>
<keyword evidence="4" id="KW-0677">Repeat</keyword>
<feature type="compositionally biased region" description="Polar residues" evidence="9">
    <location>
        <begin position="414"/>
        <end position="423"/>
    </location>
</feature>
<feature type="non-terminal residue" evidence="13">
    <location>
        <position position="471"/>
    </location>
</feature>
<dbReference type="GO" id="GO:0031638">
    <property type="term" value="P:zymogen activation"/>
    <property type="evidence" value="ECO:0007669"/>
    <property type="project" value="TreeGrafter"/>
</dbReference>
<dbReference type="Gene3D" id="2.60.40.10">
    <property type="entry name" value="Immunoglobulins"/>
    <property type="match status" value="2"/>
</dbReference>
<sequence length="471" mass="51528">PLLRLTGAGSTRCAGRVEVYHNTTWGTVCGDGWDVNDADVVCRQLDCGRSVSAPHAADFGEGTGHIWLNKVNCSGRERSLTECQHPGFGKHNCGHGEDAGVVCSASFPNPSISMEPAGEVSWGDDVHLTCTTIDGLSGGRFFLQNSADSFSMAQSAKSFSTTFVIPKVNFSQSGSYQCRYAKTLSMEPFFSPVSNPVTLNITVRQQRPSISLTSPPERLSWSPEGAVVTRGSSFSLSCSINSSYPQGRFFLLFSGSDIVDTKPAVNNSASFHFPVAGFEHQGDYSCVHELSLSAQSFNSTESEALTVLIELPLLLRVAPGSGGTLLLLLLVLLVVCLVRRRTSAKRTFPPDQNQMVLTQRKAYTDDEEDEEDDEVYKKFLLSLQSLSPKDVWLFFSRTPHLKAGQLGSSEYCTCSPPTQNQASPRKRRPVHTCHHQQRDPRQHRGRPPQTPHRAERRPTSSVAACCALPRA</sequence>
<dbReference type="InterPro" id="IPR036179">
    <property type="entry name" value="Ig-like_dom_sf"/>
</dbReference>
<dbReference type="SUPFAM" id="SSF48726">
    <property type="entry name" value="Immunoglobulin"/>
    <property type="match status" value="2"/>
</dbReference>